<feature type="chain" id="PRO_5016699357" description="DUF1090 family protein" evidence="1">
    <location>
        <begin position="20"/>
        <end position="82"/>
    </location>
</feature>
<sequence>MKNKFMMCMMLGVMSSLHASEQECGSPRVRDVKKNVQNLDWQDKLNTLDNELKVSDLSLQEILALRSMKAKCERVLNLIKNK</sequence>
<organism evidence="2 3">
    <name type="scientific">Candidatus Chromulinivorax destructor</name>
    <dbReference type="NCBI Taxonomy" id="2066483"/>
    <lineage>
        <taxon>Bacteria</taxon>
        <taxon>Candidatus Babelota</taxon>
        <taxon>Candidatus Babeliae</taxon>
        <taxon>Candidatus Babeliales</taxon>
        <taxon>Candidatus Chromulinivoraceae</taxon>
        <taxon>Candidatus Chromulinivorax</taxon>
    </lineage>
</organism>
<name>A0A345ZCQ5_9BACT</name>
<keyword evidence="1" id="KW-0732">Signal</keyword>
<dbReference type="RefSeq" id="WP_115586087.1">
    <property type="nucleotide sequence ID" value="NZ_CP025544.1"/>
</dbReference>
<keyword evidence="3" id="KW-1185">Reference proteome</keyword>
<reference evidence="2 3" key="1">
    <citation type="submission" date="2017-12" db="EMBL/GenBank/DDBJ databases">
        <title>Chromulinavorax destructans is a abundant pathogen of dominant heterotrophic picoflagllates.</title>
        <authorList>
            <person name="Deeg C.M."/>
            <person name="Zimmer M."/>
            <person name="Suttle C.A."/>
        </authorList>
    </citation>
    <scope>NUCLEOTIDE SEQUENCE [LARGE SCALE GENOMIC DNA]</scope>
    <source>
        <strain evidence="2 3">SeV1</strain>
    </source>
</reference>
<accession>A0A345ZCQ5</accession>
<evidence type="ECO:0000313" key="2">
    <source>
        <dbReference type="EMBL" id="AXK61072.1"/>
    </source>
</evidence>
<evidence type="ECO:0008006" key="4">
    <source>
        <dbReference type="Google" id="ProtNLM"/>
    </source>
</evidence>
<dbReference type="KEGG" id="cdes:C0J27_05060"/>
<evidence type="ECO:0000313" key="3">
    <source>
        <dbReference type="Proteomes" id="UP000254834"/>
    </source>
</evidence>
<gene>
    <name evidence="2" type="ORF">C0J27_05060</name>
</gene>
<protein>
    <recommendedName>
        <fullName evidence="4">DUF1090 family protein</fullName>
    </recommendedName>
</protein>
<feature type="signal peptide" evidence="1">
    <location>
        <begin position="1"/>
        <end position="19"/>
    </location>
</feature>
<dbReference type="EMBL" id="CP025544">
    <property type="protein sequence ID" value="AXK61072.1"/>
    <property type="molecule type" value="Genomic_DNA"/>
</dbReference>
<dbReference type="Proteomes" id="UP000254834">
    <property type="component" value="Chromosome"/>
</dbReference>
<dbReference type="AlphaFoldDB" id="A0A345ZCQ5"/>
<proteinExistence type="predicted"/>
<evidence type="ECO:0000256" key="1">
    <source>
        <dbReference type="SAM" id="SignalP"/>
    </source>
</evidence>